<evidence type="ECO:0000256" key="2">
    <source>
        <dbReference type="ARBA" id="ARBA00022517"/>
    </source>
</evidence>
<dbReference type="AlphaFoldDB" id="A0A1S3BLD0"/>
<dbReference type="InterPro" id="IPR005304">
    <property type="entry name" value="Rbsml_bgen_MeTrfase_EMG1/NEP1"/>
</dbReference>
<feature type="region of interest" description="Disordered" evidence="5">
    <location>
        <begin position="1"/>
        <end position="21"/>
    </location>
</feature>
<keyword evidence="2" id="KW-0690">Ribosome biogenesis</keyword>
<dbReference type="PANTHER" id="PTHR12636">
    <property type="entry name" value="NEP1/MRA1"/>
    <property type="match status" value="1"/>
</dbReference>
<evidence type="ECO:0000313" key="7">
    <source>
        <dbReference type="RefSeq" id="XP_008448880.2"/>
    </source>
</evidence>
<dbReference type="GO" id="GO:0019843">
    <property type="term" value="F:rRNA binding"/>
    <property type="evidence" value="ECO:0007669"/>
    <property type="project" value="UniProtKB-KW"/>
</dbReference>
<gene>
    <name evidence="7" type="primary">LOC103490911</name>
</gene>
<dbReference type="CDD" id="cd18088">
    <property type="entry name" value="Nep1-like"/>
    <property type="match status" value="1"/>
</dbReference>
<sequence>MGGGILQPCSRKRKVRDDEHSIGEVDEGSIDVLGAHPGIPLVTSNPNMKPRVTFVLEKASLTLAFVGKNYHILNQEKHAEFLRRKRMDPYKYRPDIVHEALVHIMYSRICMAGLVQAVFVRTDEGVLIKVDPHTRIPESLDEFCDMMSQLLQKLSTKAKGNRGKLLQVVKNPVIQYLPVNCVKIGLSSSSKKVIEPRDYLKTFSNDVNLVFVIGAMAHGKIDDENIDELISVSGYHLSARVCLRMIYESLAKKYEIW</sequence>
<evidence type="ECO:0000256" key="5">
    <source>
        <dbReference type="SAM" id="MobiDB-lite"/>
    </source>
</evidence>
<organism evidence="6 7">
    <name type="scientific">Cucumis melo</name>
    <name type="common">Muskmelon</name>
    <dbReference type="NCBI Taxonomy" id="3656"/>
    <lineage>
        <taxon>Eukaryota</taxon>
        <taxon>Viridiplantae</taxon>
        <taxon>Streptophyta</taxon>
        <taxon>Embryophyta</taxon>
        <taxon>Tracheophyta</taxon>
        <taxon>Spermatophyta</taxon>
        <taxon>Magnoliopsida</taxon>
        <taxon>eudicotyledons</taxon>
        <taxon>Gunneridae</taxon>
        <taxon>Pentapetalae</taxon>
        <taxon>rosids</taxon>
        <taxon>fabids</taxon>
        <taxon>Cucurbitales</taxon>
        <taxon>Cucurbitaceae</taxon>
        <taxon>Benincaseae</taxon>
        <taxon>Cucumis</taxon>
    </lineage>
</organism>
<dbReference type="PANTHER" id="PTHR12636:SF12">
    <property type="entry name" value="RIBOSOMAL RNA SMALL SUBUNIT METHYLTRANSFERASE NEP1-LIKE"/>
    <property type="match status" value="1"/>
</dbReference>
<dbReference type="RefSeq" id="XP_008448880.2">
    <property type="nucleotide sequence ID" value="XM_008450658.2"/>
</dbReference>
<dbReference type="GO" id="GO:0070475">
    <property type="term" value="P:rRNA base methylation"/>
    <property type="evidence" value="ECO:0007669"/>
    <property type="project" value="InterPro"/>
</dbReference>
<dbReference type="Proteomes" id="UP001652600">
    <property type="component" value="Chromosome 6"/>
</dbReference>
<accession>A0A1S3BLD0</accession>
<reference evidence="7" key="1">
    <citation type="submission" date="2025-08" db="UniProtKB">
        <authorList>
            <consortium name="RefSeq"/>
        </authorList>
    </citation>
    <scope>IDENTIFICATION</scope>
    <source>
        <tissue evidence="7">Stem</tissue>
    </source>
</reference>
<dbReference type="KEGG" id="cmo:103490911"/>
<dbReference type="GO" id="GO:0032040">
    <property type="term" value="C:small-subunit processome"/>
    <property type="evidence" value="ECO:0007669"/>
    <property type="project" value="TreeGrafter"/>
</dbReference>
<comment type="similarity">
    <text evidence="1">Belongs to the class IV-like SAM-binding methyltransferase superfamily. RNA methyltransferase NEP1 family.</text>
</comment>
<protein>
    <submittedName>
        <fullName evidence="7">Uncharacterized protein LOC103490911</fullName>
    </submittedName>
</protein>
<evidence type="ECO:0000256" key="3">
    <source>
        <dbReference type="ARBA" id="ARBA00022730"/>
    </source>
</evidence>
<dbReference type="eggNOG" id="KOG3073">
    <property type="taxonomic scope" value="Eukaryota"/>
</dbReference>
<keyword evidence="6" id="KW-1185">Reference proteome</keyword>
<name>A0A1S3BLD0_CUCME</name>
<dbReference type="Pfam" id="PF03587">
    <property type="entry name" value="EMG1"/>
    <property type="match status" value="1"/>
</dbReference>
<dbReference type="Gene3D" id="3.40.1280.10">
    <property type="match status" value="1"/>
</dbReference>
<evidence type="ECO:0000256" key="1">
    <source>
        <dbReference type="ARBA" id="ARBA00008115"/>
    </source>
</evidence>
<dbReference type="InterPro" id="IPR029026">
    <property type="entry name" value="tRNA_m1G_MTases_N"/>
</dbReference>
<keyword evidence="4" id="KW-0694">RNA-binding</keyword>
<dbReference type="InterPro" id="IPR029028">
    <property type="entry name" value="Alpha/beta_knot_MTases"/>
</dbReference>
<keyword evidence="3" id="KW-0699">rRNA-binding</keyword>
<dbReference type="GeneID" id="103490911"/>
<dbReference type="GO" id="GO:0070037">
    <property type="term" value="F:rRNA (pseudouridine) methyltransferase activity"/>
    <property type="evidence" value="ECO:0007669"/>
    <property type="project" value="InterPro"/>
</dbReference>
<dbReference type="InParanoid" id="A0A1S3BLD0"/>
<evidence type="ECO:0000313" key="6">
    <source>
        <dbReference type="Proteomes" id="UP001652600"/>
    </source>
</evidence>
<evidence type="ECO:0000256" key="4">
    <source>
        <dbReference type="ARBA" id="ARBA00022884"/>
    </source>
</evidence>
<proteinExistence type="inferred from homology"/>
<dbReference type="SUPFAM" id="SSF75217">
    <property type="entry name" value="alpha/beta knot"/>
    <property type="match status" value="1"/>
</dbReference>